<sequence>MAQPIARVSRGNTQQKSGPKKWSPGDKLWDTMLWQKHMKTLLKYPLSVNVDQTSEANDSVWSCLDNPETYLTPEALSTVLKGENTELYNSTRVFIGISMAAGALRHFDYMVRDGVAREFLHPAVETKWRKLWTQLALDETTQQLNSQDFPSVPRSSESVKKAVQNFLRFSTEVRKDWAYWSEFFGRAAGLYTDVSYFLTAGTMTVPGILSEKLKGQKVLAEESLEELHKNPASAKKLMEHLVAEVSKGLDVRAKAQGSAPSLPSRTAAAPVLDLNFSDTDGEAPEKEAIEKPDVQPLQEAWARLKAFKAKSKRTGTDLPTKKAMFKSICEDFQQLYNDLGPDALTVVPVEEVSRVIKEKKKSLKELAAVAEPPEAEEAEQLPKRRRRSTTAA</sequence>
<reference evidence="2" key="1">
    <citation type="submission" date="2023-10" db="EMBL/GenBank/DDBJ databases">
        <authorList>
            <person name="Chen Y."/>
            <person name="Shah S."/>
            <person name="Dougan E. K."/>
            <person name="Thang M."/>
            <person name="Chan C."/>
        </authorList>
    </citation>
    <scope>NUCLEOTIDE SEQUENCE [LARGE SCALE GENOMIC DNA]</scope>
</reference>
<evidence type="ECO:0000256" key="1">
    <source>
        <dbReference type="SAM" id="MobiDB-lite"/>
    </source>
</evidence>
<evidence type="ECO:0000313" key="3">
    <source>
        <dbReference type="Proteomes" id="UP001189429"/>
    </source>
</evidence>
<feature type="region of interest" description="Disordered" evidence="1">
    <location>
        <begin position="367"/>
        <end position="392"/>
    </location>
</feature>
<evidence type="ECO:0000313" key="2">
    <source>
        <dbReference type="EMBL" id="CAK0822686.1"/>
    </source>
</evidence>
<feature type="compositionally biased region" description="Basic residues" evidence="1">
    <location>
        <begin position="383"/>
        <end position="392"/>
    </location>
</feature>
<name>A0ABN9RXL5_9DINO</name>
<dbReference type="EMBL" id="CAUYUJ010008034">
    <property type="protein sequence ID" value="CAK0822686.1"/>
    <property type="molecule type" value="Genomic_DNA"/>
</dbReference>
<accession>A0ABN9RXL5</accession>
<gene>
    <name evidence="2" type="ORF">PCOR1329_LOCUS23637</name>
</gene>
<protein>
    <submittedName>
        <fullName evidence="2">Uncharacterized protein</fullName>
    </submittedName>
</protein>
<proteinExistence type="predicted"/>
<comment type="caution">
    <text evidence="2">The sequence shown here is derived from an EMBL/GenBank/DDBJ whole genome shotgun (WGS) entry which is preliminary data.</text>
</comment>
<organism evidence="2 3">
    <name type="scientific">Prorocentrum cordatum</name>
    <dbReference type="NCBI Taxonomy" id="2364126"/>
    <lineage>
        <taxon>Eukaryota</taxon>
        <taxon>Sar</taxon>
        <taxon>Alveolata</taxon>
        <taxon>Dinophyceae</taxon>
        <taxon>Prorocentrales</taxon>
        <taxon>Prorocentraceae</taxon>
        <taxon>Prorocentrum</taxon>
    </lineage>
</organism>
<keyword evidence="3" id="KW-1185">Reference proteome</keyword>
<feature type="region of interest" description="Disordered" evidence="1">
    <location>
        <begin position="1"/>
        <end position="24"/>
    </location>
</feature>
<dbReference type="Proteomes" id="UP001189429">
    <property type="component" value="Unassembled WGS sequence"/>
</dbReference>